<protein>
    <recommendedName>
        <fullName evidence="2">Carboxypeptidase regulatory-like domain-containing protein</fullName>
    </recommendedName>
</protein>
<name>A0A645C4G1_9ZZZZ</name>
<reference evidence="1" key="1">
    <citation type="submission" date="2019-08" db="EMBL/GenBank/DDBJ databases">
        <authorList>
            <person name="Kucharzyk K."/>
            <person name="Murdoch R.W."/>
            <person name="Higgins S."/>
            <person name="Loffler F."/>
        </authorList>
    </citation>
    <scope>NUCLEOTIDE SEQUENCE</scope>
</reference>
<organism evidence="1">
    <name type="scientific">bioreactor metagenome</name>
    <dbReference type="NCBI Taxonomy" id="1076179"/>
    <lineage>
        <taxon>unclassified sequences</taxon>
        <taxon>metagenomes</taxon>
        <taxon>ecological metagenomes</taxon>
    </lineage>
</organism>
<proteinExistence type="predicted"/>
<accession>A0A645C4G1</accession>
<evidence type="ECO:0008006" key="2">
    <source>
        <dbReference type="Google" id="ProtNLM"/>
    </source>
</evidence>
<dbReference type="Gene3D" id="2.60.40.1120">
    <property type="entry name" value="Carboxypeptidase-like, regulatory domain"/>
    <property type="match status" value="1"/>
</dbReference>
<dbReference type="SUPFAM" id="SSF49478">
    <property type="entry name" value="Cna protein B-type domain"/>
    <property type="match status" value="1"/>
</dbReference>
<gene>
    <name evidence="1" type="ORF">SDC9_119411</name>
</gene>
<evidence type="ECO:0000313" key="1">
    <source>
        <dbReference type="EMBL" id="MPM72435.1"/>
    </source>
</evidence>
<dbReference type="EMBL" id="VSSQ01024747">
    <property type="protein sequence ID" value="MPM72435.1"/>
    <property type="molecule type" value="Genomic_DNA"/>
</dbReference>
<dbReference type="PROSITE" id="PS51257">
    <property type="entry name" value="PROKAR_LIPOPROTEIN"/>
    <property type="match status" value="1"/>
</dbReference>
<dbReference type="AlphaFoldDB" id="A0A645C4G1"/>
<dbReference type="Pfam" id="PF13620">
    <property type="entry name" value="CarboxypepD_reg"/>
    <property type="match status" value="1"/>
</dbReference>
<sequence>MKAKTLFIRLRGMALATLLAALFAGACTKVDEPIPIPDPDPATYTIKGEVYNNNTGLAISGVAVKIGALTGTTDNAGKFQFANLTTAGKYTIELTKTGFMPVTVSLEFPAGRPNEAHIFTVSAMMVPYVPGGAFISPATGGTLFIEGGATDANLVMAPNTVAKDESGATIKTSFQIQAVQTNDPGVGTDNNIPFKVFNFGPDGYTFSPPLQLKVDNPMTNYRFADIALQYFKNNAWEIQSTPVTYDPVLNDYVTSISHFSSYGLTVNFARIESSSTAGIKVYDSLKINRGLTNATWSNWKYQKKSGWIFSEPVETTLTNLGITGVDKDQLAEVINQIGRLLSGGFTPGTSFTLSDETAVNLKNIPSMTMLFVKGDQTFLSYSFNLNVYYRNSNTKVSIPIKLTGAKNVVLSFTPEAYDNHAHGKYYNHDSGLGGGGTI</sequence>
<comment type="caution">
    <text evidence="1">The sequence shown here is derived from an EMBL/GenBank/DDBJ whole genome shotgun (WGS) entry which is preliminary data.</text>
</comment>